<gene>
    <name evidence="7" type="primary">rnpA</name>
    <name evidence="9" type="ORF">SAMN02745213_00628</name>
</gene>
<dbReference type="SUPFAM" id="SSF54211">
    <property type="entry name" value="Ribosomal protein S5 domain 2-like"/>
    <property type="match status" value="1"/>
</dbReference>
<keyword evidence="5 7" id="KW-0378">Hydrolase</keyword>
<keyword evidence="2 7" id="KW-0819">tRNA processing</keyword>
<evidence type="ECO:0000256" key="7">
    <source>
        <dbReference type="HAMAP-Rule" id="MF_00227"/>
    </source>
</evidence>
<dbReference type="InterPro" id="IPR020539">
    <property type="entry name" value="RNase_P_CS"/>
</dbReference>
<dbReference type="Pfam" id="PF00825">
    <property type="entry name" value="Ribonuclease_P"/>
    <property type="match status" value="1"/>
</dbReference>
<dbReference type="AlphaFoldDB" id="A0A1T4V2M3"/>
<sequence>MANNTFPRSVRILTTEEYDKVFKNPVRASVPGVLVLARKNEEDCARLGLVIPKKVLKRAVWRNRVKRIARETFRLTQHSLPNIDLVVLARPKIEDISNSELSAIFRRLWLQISHRLEK</sequence>
<dbReference type="NCBIfam" id="TIGR00188">
    <property type="entry name" value="rnpA"/>
    <property type="match status" value="1"/>
</dbReference>
<evidence type="ECO:0000256" key="1">
    <source>
        <dbReference type="ARBA" id="ARBA00002663"/>
    </source>
</evidence>
<evidence type="ECO:0000256" key="3">
    <source>
        <dbReference type="ARBA" id="ARBA00022722"/>
    </source>
</evidence>
<dbReference type="PANTHER" id="PTHR33992">
    <property type="entry name" value="RIBONUCLEASE P PROTEIN COMPONENT"/>
    <property type="match status" value="1"/>
</dbReference>
<dbReference type="GO" id="GO:0042781">
    <property type="term" value="F:3'-tRNA processing endoribonuclease activity"/>
    <property type="evidence" value="ECO:0007669"/>
    <property type="project" value="TreeGrafter"/>
</dbReference>
<evidence type="ECO:0000313" key="9">
    <source>
        <dbReference type="EMBL" id="SKA59216.1"/>
    </source>
</evidence>
<dbReference type="GO" id="GO:0030677">
    <property type="term" value="C:ribonuclease P complex"/>
    <property type="evidence" value="ECO:0007669"/>
    <property type="project" value="TreeGrafter"/>
</dbReference>
<comment type="catalytic activity">
    <reaction evidence="7">
        <text>Endonucleolytic cleavage of RNA, removing 5'-extranucleotides from tRNA precursor.</text>
        <dbReference type="EC" id="3.1.26.5"/>
    </reaction>
</comment>
<dbReference type="InterPro" id="IPR000100">
    <property type="entry name" value="RNase_P"/>
</dbReference>
<dbReference type="PANTHER" id="PTHR33992:SF1">
    <property type="entry name" value="RIBONUCLEASE P PROTEIN COMPONENT"/>
    <property type="match status" value="1"/>
</dbReference>
<dbReference type="RefSeq" id="WP_078928193.1">
    <property type="nucleotide sequence ID" value="NZ_FUXX01000007.1"/>
</dbReference>
<protein>
    <recommendedName>
        <fullName evidence="7 8">Ribonuclease P protein component</fullName>
        <shortName evidence="7">RNase P protein</shortName>
        <shortName evidence="7">RNaseP protein</shortName>
        <ecNumber evidence="7 8">3.1.26.5</ecNumber>
    </recommendedName>
    <alternativeName>
        <fullName evidence="7">Protein C5</fullName>
    </alternativeName>
</protein>
<dbReference type="GO" id="GO:0004526">
    <property type="term" value="F:ribonuclease P activity"/>
    <property type="evidence" value="ECO:0007669"/>
    <property type="project" value="UniProtKB-UniRule"/>
</dbReference>
<dbReference type="STRING" id="83771.SAMN02910357_00769"/>
<evidence type="ECO:0000313" key="10">
    <source>
        <dbReference type="Proteomes" id="UP000242432"/>
    </source>
</evidence>
<dbReference type="EC" id="3.1.26.5" evidence="7 8"/>
<dbReference type="Proteomes" id="UP000242432">
    <property type="component" value="Unassembled WGS sequence"/>
</dbReference>
<dbReference type="Gene3D" id="3.30.230.10">
    <property type="match status" value="1"/>
</dbReference>
<name>A0A1T4V2M3_9GAMM</name>
<dbReference type="InterPro" id="IPR014721">
    <property type="entry name" value="Ribsml_uS5_D2-typ_fold_subgr"/>
</dbReference>
<dbReference type="PROSITE" id="PS00648">
    <property type="entry name" value="RIBONUCLEASE_P"/>
    <property type="match status" value="1"/>
</dbReference>
<keyword evidence="6 7" id="KW-0694">RNA-binding</keyword>
<evidence type="ECO:0000256" key="4">
    <source>
        <dbReference type="ARBA" id="ARBA00022759"/>
    </source>
</evidence>
<organism evidence="9 10">
    <name type="scientific">Succinivibrio dextrinosolvens DSM 3072</name>
    <dbReference type="NCBI Taxonomy" id="1123324"/>
    <lineage>
        <taxon>Bacteria</taxon>
        <taxon>Pseudomonadati</taxon>
        <taxon>Pseudomonadota</taxon>
        <taxon>Gammaproteobacteria</taxon>
        <taxon>Aeromonadales</taxon>
        <taxon>Succinivibrionaceae</taxon>
        <taxon>Succinivibrio</taxon>
    </lineage>
</organism>
<dbReference type="GO" id="GO:0001682">
    <property type="term" value="P:tRNA 5'-leader removal"/>
    <property type="evidence" value="ECO:0007669"/>
    <property type="project" value="UniProtKB-UniRule"/>
</dbReference>
<dbReference type="GO" id="GO:0000049">
    <property type="term" value="F:tRNA binding"/>
    <property type="evidence" value="ECO:0007669"/>
    <property type="project" value="UniProtKB-UniRule"/>
</dbReference>
<proteinExistence type="inferred from homology"/>
<evidence type="ECO:0000256" key="8">
    <source>
        <dbReference type="NCBIfam" id="TIGR00188"/>
    </source>
</evidence>
<keyword evidence="4 7" id="KW-0255">Endonuclease</keyword>
<evidence type="ECO:0000256" key="2">
    <source>
        <dbReference type="ARBA" id="ARBA00022694"/>
    </source>
</evidence>
<dbReference type="EMBL" id="FUXX01000007">
    <property type="protein sequence ID" value="SKA59216.1"/>
    <property type="molecule type" value="Genomic_DNA"/>
</dbReference>
<evidence type="ECO:0000256" key="6">
    <source>
        <dbReference type="ARBA" id="ARBA00022884"/>
    </source>
</evidence>
<keyword evidence="3 7" id="KW-0540">Nuclease</keyword>
<comment type="subunit">
    <text evidence="7">Consists of a catalytic RNA component (M1 or rnpB) and a protein subunit.</text>
</comment>
<dbReference type="HAMAP" id="MF_00227">
    <property type="entry name" value="RNase_P"/>
    <property type="match status" value="1"/>
</dbReference>
<evidence type="ECO:0000256" key="5">
    <source>
        <dbReference type="ARBA" id="ARBA00022801"/>
    </source>
</evidence>
<keyword evidence="10" id="KW-1185">Reference proteome</keyword>
<comment type="function">
    <text evidence="1 7">RNaseP catalyzes the removal of the 5'-leader sequence from pre-tRNA to produce the mature 5'-terminus. It can also cleave other RNA substrates such as 4.5S RNA. The protein component plays an auxiliary but essential role in vivo by binding to the 5'-leader sequence and broadening the substrate specificity of the ribozyme.</text>
</comment>
<comment type="similarity">
    <text evidence="7">Belongs to the RnpA family.</text>
</comment>
<accession>A0A1T4V2M3</accession>
<reference evidence="10" key="1">
    <citation type="submission" date="2017-02" db="EMBL/GenBank/DDBJ databases">
        <authorList>
            <person name="Varghese N."/>
            <person name="Submissions S."/>
        </authorList>
    </citation>
    <scope>NUCLEOTIDE SEQUENCE [LARGE SCALE GENOMIC DNA]</scope>
    <source>
        <strain evidence="10">DSM 3072</strain>
    </source>
</reference>
<dbReference type="InterPro" id="IPR020568">
    <property type="entry name" value="Ribosomal_Su5_D2-typ_SF"/>
</dbReference>